<dbReference type="Gene3D" id="3.20.20.150">
    <property type="entry name" value="Divalent-metal-dependent TIM barrel enzymes"/>
    <property type="match status" value="1"/>
</dbReference>
<dbReference type="Pfam" id="PF01261">
    <property type="entry name" value="AP_endonuc_2"/>
    <property type="match status" value="1"/>
</dbReference>
<dbReference type="Proteomes" id="UP000635565">
    <property type="component" value="Unassembled WGS sequence"/>
</dbReference>
<evidence type="ECO:0000313" key="3">
    <source>
        <dbReference type="Proteomes" id="UP000635565"/>
    </source>
</evidence>
<dbReference type="EMBL" id="BNJJ01000001">
    <property type="protein sequence ID" value="GHO82015.1"/>
    <property type="molecule type" value="Genomic_DNA"/>
</dbReference>
<dbReference type="RefSeq" id="WP_201359727.1">
    <property type="nucleotide sequence ID" value="NZ_BNJJ01000001.1"/>
</dbReference>
<proteinExistence type="predicted"/>
<reference evidence="2 3" key="1">
    <citation type="journal article" date="2021" name="Int. J. Syst. Evol. Microbiol.">
        <title>Reticulibacter mediterranei gen. nov., sp. nov., within the new family Reticulibacteraceae fam. nov., and Ktedonospora formicarum gen. nov., sp. nov., Ktedonobacter robiniae sp. nov., Dictyobacter formicarum sp. nov. and Dictyobacter arantiisoli sp. nov., belonging to the class Ktedonobacteria.</title>
        <authorList>
            <person name="Yabe S."/>
            <person name="Zheng Y."/>
            <person name="Wang C.M."/>
            <person name="Sakai Y."/>
            <person name="Abe K."/>
            <person name="Yokota A."/>
            <person name="Donadio S."/>
            <person name="Cavaletti L."/>
            <person name="Monciardini P."/>
        </authorList>
    </citation>
    <scope>NUCLEOTIDE SEQUENCE [LARGE SCALE GENOMIC DNA]</scope>
    <source>
        <strain evidence="2 3">SOSP1-9</strain>
    </source>
</reference>
<dbReference type="InterPro" id="IPR013022">
    <property type="entry name" value="Xyl_isomerase-like_TIM-brl"/>
</dbReference>
<name>A0ABQ3V7Z5_9CHLR</name>
<accession>A0ABQ3V7Z5</accession>
<protein>
    <recommendedName>
        <fullName evidence="1">Xylose isomerase-like TIM barrel domain-containing protein</fullName>
    </recommendedName>
</protein>
<keyword evidence="3" id="KW-1185">Reference proteome</keyword>
<dbReference type="PANTHER" id="PTHR12110">
    <property type="entry name" value="HYDROXYPYRUVATE ISOMERASE"/>
    <property type="match status" value="1"/>
</dbReference>
<comment type="caution">
    <text evidence="2">The sequence shown here is derived from an EMBL/GenBank/DDBJ whole genome shotgun (WGS) entry which is preliminary data.</text>
</comment>
<evidence type="ECO:0000313" key="2">
    <source>
        <dbReference type="EMBL" id="GHO82015.1"/>
    </source>
</evidence>
<organism evidence="2 3">
    <name type="scientific">Dictyobacter formicarum</name>
    <dbReference type="NCBI Taxonomy" id="2778368"/>
    <lineage>
        <taxon>Bacteria</taxon>
        <taxon>Bacillati</taxon>
        <taxon>Chloroflexota</taxon>
        <taxon>Ktedonobacteria</taxon>
        <taxon>Ktedonobacterales</taxon>
        <taxon>Dictyobacteraceae</taxon>
        <taxon>Dictyobacter</taxon>
    </lineage>
</organism>
<gene>
    <name evidence="2" type="ORF">KSZ_00210</name>
</gene>
<dbReference type="InterPro" id="IPR036237">
    <property type="entry name" value="Xyl_isomerase-like_sf"/>
</dbReference>
<dbReference type="InterPro" id="IPR050312">
    <property type="entry name" value="IolE/XylAMocC-like"/>
</dbReference>
<evidence type="ECO:0000259" key="1">
    <source>
        <dbReference type="Pfam" id="PF01261"/>
    </source>
</evidence>
<sequence length="263" mass="29405">MSTSQVTFTVFTKPWKTPLPQLGAFLQKLGFNGVELPVRPGYQVTPESRRKRLPEAAHILADCGLTINSIAGPTDEAMIALCAELKIPIIRICLDIPKETNYLVYEEHLHREFDALVPLLDRYGVTLGIQNHNGRNVANAMGIRHLIEKYDRKHIAAVLDPAHCALNGEIPELALDIVWSHLCMVNLKNVLWQRTNGPETPVAAYTHYWTSGRQGLASWECVTSELKRRNYSGPICLTAEYSDEAAVDRLIAEDIAYAKSLFA</sequence>
<dbReference type="SUPFAM" id="SSF51658">
    <property type="entry name" value="Xylose isomerase-like"/>
    <property type="match status" value="1"/>
</dbReference>
<feature type="domain" description="Xylose isomerase-like TIM barrel" evidence="1">
    <location>
        <begin position="25"/>
        <end position="259"/>
    </location>
</feature>